<dbReference type="EMBL" id="JTDY01000645">
    <property type="protein sequence ID" value="KOB76352.1"/>
    <property type="molecule type" value="Genomic_DNA"/>
</dbReference>
<evidence type="ECO:0000256" key="1">
    <source>
        <dbReference type="ARBA" id="ARBA00001962"/>
    </source>
</evidence>
<dbReference type="Gene3D" id="2.60.120.620">
    <property type="entry name" value="q2cbj1_9rhob like domain"/>
    <property type="match status" value="1"/>
</dbReference>
<dbReference type="PANTHER" id="PTHR20883:SF46">
    <property type="entry name" value="PHYTANOYL-COA HYDROXYLASE"/>
    <property type="match status" value="1"/>
</dbReference>
<dbReference type="GO" id="GO:0051213">
    <property type="term" value="F:dioxygenase activity"/>
    <property type="evidence" value="ECO:0007669"/>
    <property type="project" value="UniProtKB-KW"/>
</dbReference>
<dbReference type="Proteomes" id="UP000037510">
    <property type="component" value="Unassembled WGS sequence"/>
</dbReference>
<accession>A0A0L7LLM8</accession>
<reference evidence="2 3" key="1">
    <citation type="journal article" date="2015" name="Genome Biol. Evol.">
        <title>The genome of winter moth (Operophtera brumata) provides a genomic perspective on sexual dimorphism and phenology.</title>
        <authorList>
            <person name="Derks M.F."/>
            <person name="Smit S."/>
            <person name="Salis L."/>
            <person name="Schijlen E."/>
            <person name="Bossers A."/>
            <person name="Mateman C."/>
            <person name="Pijl A.S."/>
            <person name="de Ridder D."/>
            <person name="Groenen M.A."/>
            <person name="Visser M.E."/>
            <person name="Megens H.J."/>
        </authorList>
    </citation>
    <scope>NUCLEOTIDE SEQUENCE [LARGE SCALE GENOMIC DNA]</scope>
    <source>
        <strain evidence="2">WM2013NL</strain>
        <tissue evidence="2">Head and thorax</tissue>
    </source>
</reference>
<dbReference type="STRING" id="104452.A0A0L7LLM8"/>
<evidence type="ECO:0000313" key="3">
    <source>
        <dbReference type="Proteomes" id="UP000037510"/>
    </source>
</evidence>
<keyword evidence="2" id="KW-0223">Dioxygenase</keyword>
<protein>
    <submittedName>
        <fullName evidence="2">Putative alpha-ketoglutarate-dependent hypophosphite dioxygenase</fullName>
    </submittedName>
</protein>
<keyword evidence="2" id="KW-0560">Oxidoreductase</keyword>
<dbReference type="SUPFAM" id="SSF51197">
    <property type="entry name" value="Clavaminate synthase-like"/>
    <property type="match status" value="1"/>
</dbReference>
<name>A0A0L7LLM8_OPEBR</name>
<comment type="cofactor">
    <cofactor evidence="1">
        <name>Fe cation</name>
        <dbReference type="ChEBI" id="CHEBI:24875"/>
    </cofactor>
</comment>
<evidence type="ECO:0000313" key="2">
    <source>
        <dbReference type="EMBL" id="KOB76352.1"/>
    </source>
</evidence>
<sequence>MGKGLTDEQIQFYKDNGYIHVKNILSPEELKEISDEYDNLFRRKNQGIMENSWVGGVADDLRISDSPYSVKGVHNLQNHHACFGKFIGNEKLLDILEDVTETPNIMLHHTKAHFKPPEKGAMYPMHQDSPVAVFLHLDRCDPENGGLHVYPGSHKLGPLEDWGAKEGNFHWKKYTIENATPVLAEKGDIVIFSYLLVHGSTLNTSKDRNRRMFLIQYLDADDKQLPAEDLRLQPGYGWLFRGVNKSKDESVAKRFSHT</sequence>
<dbReference type="PANTHER" id="PTHR20883">
    <property type="entry name" value="PHYTANOYL-COA DIOXYGENASE DOMAIN CONTAINING 1"/>
    <property type="match status" value="1"/>
</dbReference>
<dbReference type="Pfam" id="PF05721">
    <property type="entry name" value="PhyH"/>
    <property type="match status" value="1"/>
</dbReference>
<dbReference type="InterPro" id="IPR008775">
    <property type="entry name" value="Phytyl_CoA_dOase-like"/>
</dbReference>
<organism evidence="2 3">
    <name type="scientific">Operophtera brumata</name>
    <name type="common">Winter moth</name>
    <name type="synonym">Phalaena brumata</name>
    <dbReference type="NCBI Taxonomy" id="104452"/>
    <lineage>
        <taxon>Eukaryota</taxon>
        <taxon>Metazoa</taxon>
        <taxon>Ecdysozoa</taxon>
        <taxon>Arthropoda</taxon>
        <taxon>Hexapoda</taxon>
        <taxon>Insecta</taxon>
        <taxon>Pterygota</taxon>
        <taxon>Neoptera</taxon>
        <taxon>Endopterygota</taxon>
        <taxon>Lepidoptera</taxon>
        <taxon>Glossata</taxon>
        <taxon>Ditrysia</taxon>
        <taxon>Geometroidea</taxon>
        <taxon>Geometridae</taxon>
        <taxon>Larentiinae</taxon>
        <taxon>Operophtera</taxon>
    </lineage>
</organism>
<gene>
    <name evidence="2" type="ORF">OBRU01_05227</name>
</gene>
<proteinExistence type="predicted"/>
<keyword evidence="3" id="KW-1185">Reference proteome</keyword>
<comment type="caution">
    <text evidence="2">The sequence shown here is derived from an EMBL/GenBank/DDBJ whole genome shotgun (WGS) entry which is preliminary data.</text>
</comment>
<dbReference type="AlphaFoldDB" id="A0A0L7LLM8"/>